<sequence>MQLHRFENDSDFRPSRARCCLRFRLCRSFFTFPPVYSYYPAFMSLAANCLSKIGRLMCFTHFFRQTVRQAMEMLSGAEMVVRSLIDQGVKQVFGYPGGAVLDIYDALHTVGGIDHVLVRHEQAAVHMADGLARATGEVGVVLVTSGPGATNAITGIATAYMDSIPLVVLSGQVATSLIGYDAFQECDMVGISRPVVKHSFLVKQTEDIPQVLKKAFWLAASGRLGPVVVDLPKDILNPANKLPYVWPESVSMRSYNPTTTGHKGQIKRALQTLVAAKKPVVYVGGGAITAGCHQQLKETVEALNLPVVSSLMGLGAFPAKHRQALGMLGMHGTYEANMTMHNADVIFAVGVRFDDRTTNNLAKYCPNATVLHIDIDPTSISKTVTADIPIVGDARQVLEQMLELLLQESAHQPLDEIRDWWQQIEQWRARQCLKYDTHSEKIKPQSVIETLWRLTKGDAYVTSDVGQHQMFAALYYPFDKPRRWINSGGLGTMGFGLPAALGVKMALPEETVVCVTGDGSIQMNIQELSTALQYELPVLVVNLNNRYLGMVKQWQDMIYSGRHSQSYMQSLPDFVRLAEAYGHVGIQISHPHELESKLSEALEQVRNNRLVFVDVTVDGSEHVYPMQIRGGGMDEMWLSKTERT</sequence>
<dbReference type="PROSITE" id="PS00187">
    <property type="entry name" value="TPP_ENZYMES"/>
    <property type="match status" value="1"/>
</dbReference>
<evidence type="ECO:0000259" key="15">
    <source>
        <dbReference type="Pfam" id="PF00205"/>
    </source>
</evidence>
<evidence type="ECO:0000313" key="19">
    <source>
        <dbReference type="Proteomes" id="UP000031647"/>
    </source>
</evidence>
<dbReference type="AlphaFoldDB" id="A0A0A6ZM71"/>
<dbReference type="NCBIfam" id="NF006525">
    <property type="entry name" value="PRK08979.1"/>
    <property type="match status" value="1"/>
</dbReference>
<dbReference type="NCBIfam" id="NF005936">
    <property type="entry name" value="PRK07979.1"/>
    <property type="match status" value="1"/>
</dbReference>
<dbReference type="PATRIC" id="fig|754093.4.peg.134"/>
<dbReference type="GO" id="GO:0000287">
    <property type="term" value="F:magnesium ion binding"/>
    <property type="evidence" value="ECO:0007669"/>
    <property type="project" value="UniProtKB-UniRule"/>
</dbReference>
<organism evidence="18 19">
    <name type="scientific">Shigella dysenteriae 1617</name>
    <dbReference type="NCBI Taxonomy" id="754093"/>
    <lineage>
        <taxon>Bacteria</taxon>
        <taxon>Pseudomonadati</taxon>
        <taxon>Pseudomonadota</taxon>
        <taxon>Gammaproteobacteria</taxon>
        <taxon>Enterobacterales</taxon>
        <taxon>Enterobacteriaceae</taxon>
        <taxon>Shigella</taxon>
    </lineage>
</organism>
<dbReference type="InterPro" id="IPR029061">
    <property type="entry name" value="THDP-binding"/>
</dbReference>
<dbReference type="SUPFAM" id="SSF52467">
    <property type="entry name" value="DHS-like NAD/FAD-binding domain"/>
    <property type="match status" value="1"/>
</dbReference>
<dbReference type="NCBIfam" id="NF005058">
    <property type="entry name" value="PRK06466.1"/>
    <property type="match status" value="1"/>
</dbReference>
<evidence type="ECO:0000256" key="13">
    <source>
        <dbReference type="ARBA" id="ARBA00048670"/>
    </source>
</evidence>
<evidence type="ECO:0000256" key="12">
    <source>
        <dbReference type="ARBA" id="ARBA00023304"/>
    </source>
</evidence>
<dbReference type="SUPFAM" id="SSF52518">
    <property type="entry name" value="Thiamin diphosphate-binding fold (THDP-binding)"/>
    <property type="match status" value="2"/>
</dbReference>
<dbReference type="InterPro" id="IPR039368">
    <property type="entry name" value="AHAS_TPP"/>
</dbReference>
<dbReference type="FunFam" id="3.40.50.1220:FF:000008">
    <property type="entry name" value="Acetolactate synthase"/>
    <property type="match status" value="1"/>
</dbReference>
<comment type="cofactor">
    <cofactor evidence="14">
        <name>Mg(2+)</name>
        <dbReference type="ChEBI" id="CHEBI:18420"/>
    </cofactor>
    <text evidence="14">Binds 1 Mg(2+) ion per subunit.</text>
</comment>
<dbReference type="CDD" id="cd02015">
    <property type="entry name" value="TPP_AHAS"/>
    <property type="match status" value="1"/>
</dbReference>
<keyword evidence="10 14" id="KW-0460">Magnesium</keyword>
<evidence type="ECO:0000256" key="2">
    <source>
        <dbReference type="ARBA" id="ARBA00005025"/>
    </source>
</evidence>
<keyword evidence="6" id="KW-0285">Flavoprotein</keyword>
<dbReference type="GO" id="GO:0050660">
    <property type="term" value="F:flavin adenine dinucleotide binding"/>
    <property type="evidence" value="ECO:0007669"/>
    <property type="project" value="InterPro"/>
</dbReference>
<keyword evidence="7 14" id="KW-0808">Transferase</keyword>
<reference evidence="18 19" key="1">
    <citation type="submission" date="2013-09" db="EMBL/GenBank/DDBJ databases">
        <title>Comparative genomics of Sd1617 to representative strains in evaluating its pathogenesis.</title>
        <authorList>
            <person name="Aksomboon Vongsawan A."/>
            <person name="Kapatral V."/>
            <person name="Vaisvil B."/>
            <person name="Serichantalergs O."/>
            <person name="Hale T.L."/>
            <person name="Mason C.J."/>
        </authorList>
    </citation>
    <scope>NUCLEOTIDE SEQUENCE [LARGE SCALE GENOMIC DNA]</scope>
    <source>
        <strain evidence="18 19">1617</strain>
    </source>
</reference>
<dbReference type="CDD" id="cd07035">
    <property type="entry name" value="TPP_PYR_POX_like"/>
    <property type="match status" value="1"/>
</dbReference>
<dbReference type="EMBL" id="CP006736">
    <property type="protein sequence ID" value="AHA62955.1"/>
    <property type="molecule type" value="Genomic_DNA"/>
</dbReference>
<accession>A0A0A6ZM71</accession>
<keyword evidence="5 14" id="KW-0028">Amino-acid biosynthesis</keyword>
<dbReference type="GO" id="GO:0005948">
    <property type="term" value="C:acetolactate synthase complex"/>
    <property type="evidence" value="ECO:0007669"/>
    <property type="project" value="TreeGrafter"/>
</dbReference>
<dbReference type="KEGG" id="sdz:Asd1617_00128"/>
<dbReference type="HOGENOM" id="CLU_013748_1_2_6"/>
<evidence type="ECO:0000256" key="14">
    <source>
        <dbReference type="RuleBase" id="RU003591"/>
    </source>
</evidence>
<comment type="pathway">
    <text evidence="1 14">Amino-acid biosynthesis; L-isoleucine biosynthesis; L-isoleucine from 2-oxobutanoate: step 1/4.</text>
</comment>
<evidence type="ECO:0000313" key="18">
    <source>
        <dbReference type="EMBL" id="AHA62955.1"/>
    </source>
</evidence>
<evidence type="ECO:0000256" key="3">
    <source>
        <dbReference type="ARBA" id="ARBA00007812"/>
    </source>
</evidence>
<evidence type="ECO:0000256" key="5">
    <source>
        <dbReference type="ARBA" id="ARBA00022605"/>
    </source>
</evidence>
<dbReference type="InterPro" id="IPR012846">
    <property type="entry name" value="Acetolactate_synth_lsu"/>
</dbReference>
<dbReference type="PANTHER" id="PTHR18968">
    <property type="entry name" value="THIAMINE PYROPHOSPHATE ENZYMES"/>
    <property type="match status" value="1"/>
</dbReference>
<evidence type="ECO:0000259" key="17">
    <source>
        <dbReference type="Pfam" id="PF02776"/>
    </source>
</evidence>
<dbReference type="InterPro" id="IPR012001">
    <property type="entry name" value="Thiamin_PyroP_enz_TPP-bd_dom"/>
</dbReference>
<evidence type="ECO:0000256" key="10">
    <source>
        <dbReference type="ARBA" id="ARBA00022842"/>
    </source>
</evidence>
<dbReference type="InterPro" id="IPR011766">
    <property type="entry name" value="TPP_enzyme_TPP-bd"/>
</dbReference>
<dbReference type="GO" id="GO:0003984">
    <property type="term" value="F:acetolactate synthase activity"/>
    <property type="evidence" value="ECO:0007669"/>
    <property type="project" value="UniProtKB-EC"/>
</dbReference>
<dbReference type="InterPro" id="IPR029035">
    <property type="entry name" value="DHS-like_NAD/FAD-binding_dom"/>
</dbReference>
<feature type="domain" description="Thiamine pyrophosphate enzyme N-terminal TPP-binding" evidence="17">
    <location>
        <begin position="75"/>
        <end position="189"/>
    </location>
</feature>
<dbReference type="GO" id="GO:0009097">
    <property type="term" value="P:isoleucine biosynthetic process"/>
    <property type="evidence" value="ECO:0007669"/>
    <property type="project" value="UniProtKB-UniPathway"/>
</dbReference>
<dbReference type="Gene3D" id="3.40.50.970">
    <property type="match status" value="2"/>
</dbReference>
<evidence type="ECO:0000256" key="11">
    <source>
        <dbReference type="ARBA" id="ARBA00023052"/>
    </source>
</evidence>
<comment type="cofactor">
    <cofactor evidence="14">
        <name>thiamine diphosphate</name>
        <dbReference type="ChEBI" id="CHEBI:58937"/>
    </cofactor>
    <text evidence="14">Binds 1 thiamine pyrophosphate per subunit.</text>
</comment>
<keyword evidence="12 14" id="KW-0100">Branched-chain amino acid biosynthesis</keyword>
<keyword evidence="8 14" id="KW-0479">Metal-binding</keyword>
<dbReference type="Gene3D" id="3.40.50.1220">
    <property type="entry name" value="TPP-binding domain"/>
    <property type="match status" value="1"/>
</dbReference>
<evidence type="ECO:0000259" key="16">
    <source>
        <dbReference type="Pfam" id="PF02775"/>
    </source>
</evidence>
<keyword evidence="11 14" id="KW-0786">Thiamine pyrophosphate</keyword>
<protein>
    <recommendedName>
        <fullName evidence="4 14">Acetolactate synthase</fullName>
        <ecNumber evidence="4 14">2.2.1.6</ecNumber>
    </recommendedName>
</protein>
<evidence type="ECO:0000256" key="4">
    <source>
        <dbReference type="ARBA" id="ARBA00013145"/>
    </source>
</evidence>
<dbReference type="GO" id="GO:0030976">
    <property type="term" value="F:thiamine pyrophosphate binding"/>
    <property type="evidence" value="ECO:0007669"/>
    <property type="project" value="UniProtKB-UniRule"/>
</dbReference>
<keyword evidence="9" id="KW-0274">FAD</keyword>
<dbReference type="GO" id="GO:0009099">
    <property type="term" value="P:L-valine biosynthetic process"/>
    <property type="evidence" value="ECO:0007669"/>
    <property type="project" value="UniProtKB-UniPathway"/>
</dbReference>
<dbReference type="InterPro" id="IPR045229">
    <property type="entry name" value="TPP_enz"/>
</dbReference>
<dbReference type="Pfam" id="PF00205">
    <property type="entry name" value="TPP_enzyme_M"/>
    <property type="match status" value="1"/>
</dbReference>
<comment type="similarity">
    <text evidence="3 14">Belongs to the TPP enzyme family.</text>
</comment>
<evidence type="ECO:0000256" key="8">
    <source>
        <dbReference type="ARBA" id="ARBA00022723"/>
    </source>
</evidence>
<evidence type="ECO:0000256" key="9">
    <source>
        <dbReference type="ARBA" id="ARBA00022827"/>
    </source>
</evidence>
<evidence type="ECO:0000256" key="7">
    <source>
        <dbReference type="ARBA" id="ARBA00022679"/>
    </source>
</evidence>
<dbReference type="NCBIfam" id="TIGR00118">
    <property type="entry name" value="acolac_lg"/>
    <property type="match status" value="1"/>
</dbReference>
<name>A0A0A6ZM71_SHIDY</name>
<comment type="catalytic activity">
    <reaction evidence="13 14">
        <text>2 pyruvate + H(+) = (2S)-2-acetolactate + CO2</text>
        <dbReference type="Rhea" id="RHEA:25249"/>
        <dbReference type="ChEBI" id="CHEBI:15361"/>
        <dbReference type="ChEBI" id="CHEBI:15378"/>
        <dbReference type="ChEBI" id="CHEBI:16526"/>
        <dbReference type="ChEBI" id="CHEBI:58476"/>
        <dbReference type="EC" id="2.2.1.6"/>
    </reaction>
</comment>
<dbReference type="Pfam" id="PF02776">
    <property type="entry name" value="TPP_enzyme_N"/>
    <property type="match status" value="1"/>
</dbReference>
<comment type="pathway">
    <text evidence="2 14">Amino-acid biosynthesis; L-valine biosynthesis; L-valine from pyruvate: step 1/4.</text>
</comment>
<proteinExistence type="inferred from homology"/>
<feature type="domain" description="Thiamine pyrophosphate enzyme central" evidence="15">
    <location>
        <begin position="266"/>
        <end position="401"/>
    </location>
</feature>
<dbReference type="UniPathway" id="UPA00047">
    <property type="reaction ID" value="UER00055"/>
</dbReference>
<feature type="domain" description="Thiamine pyrophosphate enzyme TPP-binding" evidence="16">
    <location>
        <begin position="464"/>
        <end position="615"/>
    </location>
</feature>
<dbReference type="EC" id="2.2.1.6" evidence="4 14"/>
<dbReference type="UniPathway" id="UPA00049">
    <property type="reaction ID" value="UER00059"/>
</dbReference>
<dbReference type="Proteomes" id="UP000031647">
    <property type="component" value="Chromosome"/>
</dbReference>
<dbReference type="PANTHER" id="PTHR18968:SF13">
    <property type="entry name" value="ACETOLACTATE SYNTHASE CATALYTIC SUBUNIT, MITOCHONDRIAL"/>
    <property type="match status" value="1"/>
</dbReference>
<evidence type="ECO:0000256" key="6">
    <source>
        <dbReference type="ARBA" id="ARBA00022630"/>
    </source>
</evidence>
<evidence type="ECO:0000256" key="1">
    <source>
        <dbReference type="ARBA" id="ARBA00004974"/>
    </source>
</evidence>
<gene>
    <name evidence="18" type="ORF">Asd1617_00128</name>
</gene>
<dbReference type="InterPro" id="IPR000399">
    <property type="entry name" value="TPP-bd_CS"/>
</dbReference>
<dbReference type="FunFam" id="3.40.50.970:FF:000016">
    <property type="entry name" value="Acetolactate synthase"/>
    <property type="match status" value="1"/>
</dbReference>
<dbReference type="InterPro" id="IPR012000">
    <property type="entry name" value="Thiamin_PyroP_enz_cen_dom"/>
</dbReference>
<dbReference type="Pfam" id="PF02775">
    <property type="entry name" value="TPP_enzyme_C"/>
    <property type="match status" value="1"/>
</dbReference>
<dbReference type="FunFam" id="3.40.50.970:FF:000007">
    <property type="entry name" value="Acetolactate synthase"/>
    <property type="match status" value="1"/>
</dbReference>